<organism evidence="1 2">
    <name type="scientific">Thelephora ganbajun</name>
    <name type="common">Ganba fungus</name>
    <dbReference type="NCBI Taxonomy" id="370292"/>
    <lineage>
        <taxon>Eukaryota</taxon>
        <taxon>Fungi</taxon>
        <taxon>Dikarya</taxon>
        <taxon>Basidiomycota</taxon>
        <taxon>Agaricomycotina</taxon>
        <taxon>Agaricomycetes</taxon>
        <taxon>Thelephorales</taxon>
        <taxon>Thelephoraceae</taxon>
        <taxon>Thelephora</taxon>
    </lineage>
</organism>
<sequence>MRFLYRSEGLLYGGDVWGIVVWDRKTRDVVLDLLSTDGNGLVGERPQVVFLDEFRMVVAPNRSWNVELVVFDTLIPQYHPGNVQRLELPLWLHGQPTNIHVDHDRDLGIPNPDEALIADSAQAVLVIEMEGLVKPTVLVVVWTQALIEQKYSVHADSCVPCNEWGRHVVAMKVLTNSFRLLTFVHGSQVMVVQTFLTGGWGLRERQPYCVRTFDFSQRGFLSLRGGADGTGKRVMFEDGTDRRFEPGEGVGLWDRLHSLSDGSFFHLYKKTSSDEHGLDDTLQLQLWELV</sequence>
<comment type="caution">
    <text evidence="1">The sequence shown here is derived from an EMBL/GenBank/DDBJ whole genome shotgun (WGS) entry which is preliminary data.</text>
</comment>
<reference evidence="1" key="1">
    <citation type="submission" date="2019-10" db="EMBL/GenBank/DDBJ databases">
        <authorList>
            <consortium name="DOE Joint Genome Institute"/>
            <person name="Kuo A."/>
            <person name="Miyauchi S."/>
            <person name="Kiss E."/>
            <person name="Drula E."/>
            <person name="Kohler A."/>
            <person name="Sanchez-Garcia M."/>
            <person name="Andreopoulos B."/>
            <person name="Barry K.W."/>
            <person name="Bonito G."/>
            <person name="Buee M."/>
            <person name="Carver A."/>
            <person name="Chen C."/>
            <person name="Cichocki N."/>
            <person name="Clum A."/>
            <person name="Culley D."/>
            <person name="Crous P.W."/>
            <person name="Fauchery L."/>
            <person name="Girlanda M."/>
            <person name="Hayes R."/>
            <person name="Keri Z."/>
            <person name="Labutti K."/>
            <person name="Lipzen A."/>
            <person name="Lombard V."/>
            <person name="Magnuson J."/>
            <person name="Maillard F."/>
            <person name="Morin E."/>
            <person name="Murat C."/>
            <person name="Nolan M."/>
            <person name="Ohm R."/>
            <person name="Pangilinan J."/>
            <person name="Pereira M."/>
            <person name="Perotto S."/>
            <person name="Peter M."/>
            <person name="Riley R."/>
            <person name="Sitrit Y."/>
            <person name="Stielow B."/>
            <person name="Szollosi G."/>
            <person name="Zifcakova L."/>
            <person name="Stursova M."/>
            <person name="Spatafora J.W."/>
            <person name="Tedersoo L."/>
            <person name="Vaario L.-M."/>
            <person name="Yamada A."/>
            <person name="Yan M."/>
            <person name="Wang P."/>
            <person name="Xu J."/>
            <person name="Bruns T."/>
            <person name="Baldrian P."/>
            <person name="Vilgalys R."/>
            <person name="Henrissat B."/>
            <person name="Grigoriev I.V."/>
            <person name="Hibbett D."/>
            <person name="Nagy L.G."/>
            <person name="Martin F.M."/>
        </authorList>
    </citation>
    <scope>NUCLEOTIDE SEQUENCE</scope>
    <source>
        <strain evidence="1">P2</strain>
    </source>
</reference>
<protein>
    <submittedName>
        <fullName evidence="1">Uncharacterized protein</fullName>
    </submittedName>
</protein>
<dbReference type="Proteomes" id="UP000886501">
    <property type="component" value="Unassembled WGS sequence"/>
</dbReference>
<name>A0ACB6ZHQ1_THEGA</name>
<evidence type="ECO:0000313" key="1">
    <source>
        <dbReference type="EMBL" id="KAF9649097.1"/>
    </source>
</evidence>
<accession>A0ACB6ZHQ1</accession>
<gene>
    <name evidence="1" type="ORF">BDM02DRAFT_3114462</name>
</gene>
<keyword evidence="2" id="KW-1185">Reference proteome</keyword>
<reference evidence="1" key="2">
    <citation type="journal article" date="2020" name="Nat. Commun.">
        <title>Large-scale genome sequencing of mycorrhizal fungi provides insights into the early evolution of symbiotic traits.</title>
        <authorList>
            <person name="Miyauchi S."/>
            <person name="Kiss E."/>
            <person name="Kuo A."/>
            <person name="Drula E."/>
            <person name="Kohler A."/>
            <person name="Sanchez-Garcia M."/>
            <person name="Morin E."/>
            <person name="Andreopoulos B."/>
            <person name="Barry K.W."/>
            <person name="Bonito G."/>
            <person name="Buee M."/>
            <person name="Carver A."/>
            <person name="Chen C."/>
            <person name="Cichocki N."/>
            <person name="Clum A."/>
            <person name="Culley D."/>
            <person name="Crous P.W."/>
            <person name="Fauchery L."/>
            <person name="Girlanda M."/>
            <person name="Hayes R.D."/>
            <person name="Keri Z."/>
            <person name="LaButti K."/>
            <person name="Lipzen A."/>
            <person name="Lombard V."/>
            <person name="Magnuson J."/>
            <person name="Maillard F."/>
            <person name="Murat C."/>
            <person name="Nolan M."/>
            <person name="Ohm R.A."/>
            <person name="Pangilinan J."/>
            <person name="Pereira M.F."/>
            <person name="Perotto S."/>
            <person name="Peter M."/>
            <person name="Pfister S."/>
            <person name="Riley R."/>
            <person name="Sitrit Y."/>
            <person name="Stielow J.B."/>
            <person name="Szollosi G."/>
            <person name="Zifcakova L."/>
            <person name="Stursova M."/>
            <person name="Spatafora J.W."/>
            <person name="Tedersoo L."/>
            <person name="Vaario L.M."/>
            <person name="Yamada A."/>
            <person name="Yan M."/>
            <person name="Wang P."/>
            <person name="Xu J."/>
            <person name="Bruns T."/>
            <person name="Baldrian P."/>
            <person name="Vilgalys R."/>
            <person name="Dunand C."/>
            <person name="Henrissat B."/>
            <person name="Grigoriev I.V."/>
            <person name="Hibbett D."/>
            <person name="Nagy L.G."/>
            <person name="Martin F.M."/>
        </authorList>
    </citation>
    <scope>NUCLEOTIDE SEQUENCE</scope>
    <source>
        <strain evidence="1">P2</strain>
    </source>
</reference>
<evidence type="ECO:0000313" key="2">
    <source>
        <dbReference type="Proteomes" id="UP000886501"/>
    </source>
</evidence>
<proteinExistence type="predicted"/>
<dbReference type="EMBL" id="MU118003">
    <property type="protein sequence ID" value="KAF9649097.1"/>
    <property type="molecule type" value="Genomic_DNA"/>
</dbReference>